<proteinExistence type="predicted"/>
<dbReference type="InterPro" id="IPR027417">
    <property type="entry name" value="P-loop_NTPase"/>
</dbReference>
<name>A0A2N4UML8_9GAMM</name>
<evidence type="ECO:0000313" key="2">
    <source>
        <dbReference type="Proteomes" id="UP000234420"/>
    </source>
</evidence>
<dbReference type="InterPro" id="IPR047985">
    <property type="entry name" value="StbB-like"/>
</dbReference>
<keyword evidence="2" id="KW-1185">Reference proteome</keyword>
<dbReference type="OrthoDB" id="5877230at2"/>
<dbReference type="Proteomes" id="UP000234420">
    <property type="component" value="Unassembled WGS sequence"/>
</dbReference>
<dbReference type="SUPFAM" id="SSF52540">
    <property type="entry name" value="P-loop containing nucleoside triphosphate hydrolases"/>
    <property type="match status" value="1"/>
</dbReference>
<organism evidence="1 2">
    <name type="scientific">Photobacterium carnosum</name>
    <dbReference type="NCBI Taxonomy" id="2023717"/>
    <lineage>
        <taxon>Bacteria</taxon>
        <taxon>Pseudomonadati</taxon>
        <taxon>Pseudomonadota</taxon>
        <taxon>Gammaproteobacteria</taxon>
        <taxon>Vibrionales</taxon>
        <taxon>Vibrionaceae</taxon>
        <taxon>Photobacterium</taxon>
    </lineage>
</organism>
<dbReference type="NCBIfam" id="NF041292">
    <property type="entry name" value="StbB"/>
    <property type="match status" value="1"/>
</dbReference>
<protein>
    <submittedName>
        <fullName evidence="1">Uncharacterized protein</fullName>
    </submittedName>
</protein>
<dbReference type="AlphaFoldDB" id="A0A2N4UML8"/>
<dbReference type="RefSeq" id="WP_065208455.1">
    <property type="nucleotide sequence ID" value="NZ_BPPU01000006.1"/>
</dbReference>
<sequence>MKIAIVNNSGNVGKSIIANQLLKPRIADCEIIAVESINDDGTDNEKLKGNQFDKIIDKIFDFDNAVLDIGSSNIESFLAKMKKFKGTEDDIDLFIVPTVNEIKQINDTISIISQLSDMNIPKDRICIIFNKISDDDIISDCFYELFRMEKKVTINEHAVIYLNELFSRLTELNVSISDLADDPTDYRQLARAEKDRVNRSLLTQKYATKALARGVKENLDNVFTLIFPNGVTNNE</sequence>
<accession>A0A2N4UML8</accession>
<reference evidence="1 2" key="1">
    <citation type="journal article" date="2018" name="Syst. Appl. Microbiol.">
        <title>Photobacterium carnosum sp. nov., isolated from spoiled modified atmosphere packaged poultry meat.</title>
        <authorList>
            <person name="Hilgarth M."/>
            <person name="Fuertes S."/>
            <person name="Ehrmann M."/>
            <person name="Vogel R.F."/>
        </authorList>
    </citation>
    <scope>NUCLEOTIDE SEQUENCE [LARGE SCALE GENOMIC DNA]</scope>
    <source>
        <strain evidence="1 2">TMW 2.2021</strain>
    </source>
</reference>
<evidence type="ECO:0000313" key="1">
    <source>
        <dbReference type="EMBL" id="PLC56255.1"/>
    </source>
</evidence>
<gene>
    <name evidence="1" type="ORF">CIK00_19300</name>
</gene>
<comment type="caution">
    <text evidence="1">The sequence shown here is derived from an EMBL/GenBank/DDBJ whole genome shotgun (WGS) entry which is preliminary data.</text>
</comment>
<dbReference type="EMBL" id="NPIB01000034">
    <property type="protein sequence ID" value="PLC56255.1"/>
    <property type="molecule type" value="Genomic_DNA"/>
</dbReference>